<name>A0A8B6CAN7_MYTGA</name>
<evidence type="ECO:0000313" key="2">
    <source>
        <dbReference type="EMBL" id="VDI01468.1"/>
    </source>
</evidence>
<dbReference type="InterPro" id="IPR038513">
    <property type="entry name" value="FAIM1_dom_sf"/>
</dbReference>
<keyword evidence="3" id="KW-1185">Reference proteome</keyword>
<dbReference type="GO" id="GO:0043066">
    <property type="term" value="P:negative regulation of apoptotic process"/>
    <property type="evidence" value="ECO:0007669"/>
    <property type="project" value="InterPro"/>
</dbReference>
<dbReference type="OrthoDB" id="6262731at2759"/>
<gene>
    <name evidence="2" type="ORF">MGAL_10B054085</name>
</gene>
<dbReference type="InterPro" id="IPR010695">
    <property type="entry name" value="FAIM1"/>
</dbReference>
<comment type="caution">
    <text evidence="2">The sequence shown here is derived from an EMBL/GenBank/DDBJ whole genome shotgun (WGS) entry which is preliminary data.</text>
</comment>
<dbReference type="Proteomes" id="UP000596742">
    <property type="component" value="Unassembled WGS sequence"/>
</dbReference>
<sequence length="161" mass="18379">MSSLLTAFRISQMRKAEIKRKEKAAEKKRMKVLRRERKEQQQARLFEESQIDNNNPISNPVDIPEAQYLPPDQDGEPATKIWTFLLDEEPYSIVFYKDTLDVYLNGEEMDCLNNFPDDDHSDATVDFCVGAHKARISLQSAGCSNATINQMLTIDGIPVPE</sequence>
<dbReference type="Pfam" id="PF06905">
    <property type="entry name" value="FAIM1"/>
    <property type="match status" value="1"/>
</dbReference>
<reference evidence="2" key="1">
    <citation type="submission" date="2018-11" db="EMBL/GenBank/DDBJ databases">
        <authorList>
            <person name="Alioto T."/>
            <person name="Alioto T."/>
        </authorList>
    </citation>
    <scope>NUCLEOTIDE SEQUENCE</scope>
</reference>
<dbReference type="Gene3D" id="2.40.128.180">
    <property type="match status" value="1"/>
</dbReference>
<feature type="region of interest" description="Disordered" evidence="1">
    <location>
        <begin position="38"/>
        <end position="66"/>
    </location>
</feature>
<evidence type="ECO:0000256" key="1">
    <source>
        <dbReference type="SAM" id="MobiDB-lite"/>
    </source>
</evidence>
<proteinExistence type="predicted"/>
<accession>A0A8B6CAN7</accession>
<dbReference type="AlphaFoldDB" id="A0A8B6CAN7"/>
<feature type="compositionally biased region" description="Basic and acidic residues" evidence="1">
    <location>
        <begin position="38"/>
        <end position="47"/>
    </location>
</feature>
<protein>
    <submittedName>
        <fullName evidence="2">Uncharacterized protein</fullName>
    </submittedName>
</protein>
<evidence type="ECO:0000313" key="3">
    <source>
        <dbReference type="Proteomes" id="UP000596742"/>
    </source>
</evidence>
<organism evidence="2 3">
    <name type="scientific">Mytilus galloprovincialis</name>
    <name type="common">Mediterranean mussel</name>
    <dbReference type="NCBI Taxonomy" id="29158"/>
    <lineage>
        <taxon>Eukaryota</taxon>
        <taxon>Metazoa</taxon>
        <taxon>Spiralia</taxon>
        <taxon>Lophotrochozoa</taxon>
        <taxon>Mollusca</taxon>
        <taxon>Bivalvia</taxon>
        <taxon>Autobranchia</taxon>
        <taxon>Pteriomorphia</taxon>
        <taxon>Mytilida</taxon>
        <taxon>Mytiloidea</taxon>
        <taxon>Mytilidae</taxon>
        <taxon>Mytilinae</taxon>
        <taxon>Mytilus</taxon>
    </lineage>
</organism>
<dbReference type="EMBL" id="UYJE01001353">
    <property type="protein sequence ID" value="VDI01468.1"/>
    <property type="molecule type" value="Genomic_DNA"/>
</dbReference>